<dbReference type="AlphaFoldDB" id="F2QZI2"/>
<feature type="domain" description="Glycoside hydrolase family 65 central catalytic" evidence="6">
    <location>
        <begin position="420"/>
        <end position="643"/>
    </location>
</feature>
<reference key="2">
    <citation type="submission" date="2011-04" db="EMBL/GenBank/DDBJ databases">
        <title>High-quality genome sequence of Pichia pastoris CBS 7435.</title>
        <authorList>
            <person name="Kueberl A."/>
            <person name="Schneider J."/>
            <person name="Thallinger G.G."/>
            <person name="Anderl I."/>
            <person name="Wibberg D."/>
            <person name="Hajek T."/>
            <person name="Jaenicke S."/>
            <person name="Brinkrolf K."/>
            <person name="Goesmann A."/>
            <person name="Szczepanowski R."/>
            <person name="Puehler A."/>
            <person name="Schwab H."/>
            <person name="Glieder A."/>
            <person name="Pichler H."/>
        </authorList>
    </citation>
    <scope>NUCLEOTIDE SEQUENCE</scope>
    <source>
        <strain>CBS 7435</strain>
    </source>
</reference>
<keyword evidence="9" id="KW-1185">Reference proteome</keyword>
<dbReference type="SUPFAM" id="SSF74650">
    <property type="entry name" value="Galactose mutarotase-like"/>
    <property type="match status" value="1"/>
</dbReference>
<accession>F2QZI2</accession>
<comment type="similarity">
    <text evidence="2">Belongs to the glycosyl hydrolase 65 family.</text>
</comment>
<dbReference type="InterPro" id="IPR012341">
    <property type="entry name" value="6hp_glycosidase-like_sf"/>
</dbReference>
<dbReference type="PANTHER" id="PTHR11051:SF8">
    <property type="entry name" value="PROTEIN-GLUCOSYLGALACTOSYLHYDROXYLYSINE GLUCOSIDASE"/>
    <property type="match status" value="1"/>
</dbReference>
<evidence type="ECO:0000256" key="4">
    <source>
        <dbReference type="ARBA" id="ARBA00022801"/>
    </source>
</evidence>
<keyword evidence="5" id="KW-0325">Glycoprotein</keyword>
<evidence type="ECO:0000256" key="2">
    <source>
        <dbReference type="ARBA" id="ARBA00006768"/>
    </source>
</evidence>
<dbReference type="PANTHER" id="PTHR11051">
    <property type="entry name" value="GLYCOSYL HYDROLASE-RELATED"/>
    <property type="match status" value="1"/>
</dbReference>
<proteinExistence type="inferred from homology"/>
<evidence type="ECO:0000259" key="7">
    <source>
        <dbReference type="Pfam" id="PF03636"/>
    </source>
</evidence>
<evidence type="ECO:0000313" key="8">
    <source>
        <dbReference type="EMBL" id="CCA40810.1"/>
    </source>
</evidence>
<feature type="domain" description="Glycoside hydrolase family 65 N-terminal" evidence="7">
    <location>
        <begin position="106"/>
        <end position="357"/>
    </location>
</feature>
<dbReference type="Gene3D" id="2.60.120.260">
    <property type="entry name" value="Galactose-binding domain-like"/>
    <property type="match status" value="1"/>
</dbReference>
<dbReference type="GO" id="GO:0005993">
    <property type="term" value="P:trehalose catabolic process"/>
    <property type="evidence" value="ECO:0007669"/>
    <property type="project" value="TreeGrafter"/>
</dbReference>
<dbReference type="SUPFAM" id="SSF48208">
    <property type="entry name" value="Six-hairpin glycosidases"/>
    <property type="match status" value="1"/>
</dbReference>
<evidence type="ECO:0000313" key="9">
    <source>
        <dbReference type="Proteomes" id="UP000006853"/>
    </source>
</evidence>
<gene>
    <name evidence="8" type="primary">ATH1</name>
    <name evidence="8" type="ordered locus">PP7435_Chr4-0652</name>
</gene>
<dbReference type="Gene3D" id="1.50.10.10">
    <property type="match status" value="1"/>
</dbReference>
<dbReference type="Pfam" id="PF03636">
    <property type="entry name" value="Glyco_hydro_65N"/>
    <property type="match status" value="1"/>
</dbReference>
<comment type="catalytic activity">
    <reaction evidence="1">
        <text>alpha,alpha-trehalose + H2O = alpha-D-glucose + beta-D-glucose</text>
        <dbReference type="Rhea" id="RHEA:32675"/>
        <dbReference type="ChEBI" id="CHEBI:15377"/>
        <dbReference type="ChEBI" id="CHEBI:15903"/>
        <dbReference type="ChEBI" id="CHEBI:16551"/>
        <dbReference type="ChEBI" id="CHEBI:17925"/>
        <dbReference type="EC" id="3.2.1.28"/>
    </reaction>
</comment>
<dbReference type="InterPro" id="IPR005195">
    <property type="entry name" value="Glyco_hydro_65_M"/>
</dbReference>
<dbReference type="GO" id="GO:0030246">
    <property type="term" value="F:carbohydrate binding"/>
    <property type="evidence" value="ECO:0007669"/>
    <property type="project" value="InterPro"/>
</dbReference>
<reference evidence="8 9" key="1">
    <citation type="journal article" date="2011" name="J. Biotechnol.">
        <title>High-quality genome sequence of Pichia pastoris CBS7435.</title>
        <authorList>
            <person name="Kuberl A."/>
            <person name="Schneider J."/>
            <person name="Thallinger G.G."/>
            <person name="Anderl I."/>
            <person name="Wibberg D."/>
            <person name="Hajek T."/>
            <person name="Jaenicke S."/>
            <person name="Brinkrolf K."/>
            <person name="Goesmann A."/>
            <person name="Szczepanowski R."/>
            <person name="Puhler A."/>
            <person name="Schwab H."/>
            <person name="Glieder A."/>
            <person name="Pichler H."/>
        </authorList>
    </citation>
    <scope>NUCLEOTIDE SEQUENCE [LARGE SCALE GENOMIC DNA]</scope>
    <source>
        <strain evidence="9">ATCC 76273 / CBS 7435 / CECT 11047 / NRRL Y-11430 / Wegner 21-1</strain>
    </source>
</reference>
<evidence type="ECO:0000256" key="1">
    <source>
        <dbReference type="ARBA" id="ARBA00001576"/>
    </source>
</evidence>
<dbReference type="Gene3D" id="2.70.98.40">
    <property type="entry name" value="Glycoside hydrolase, family 65, N-terminal domain"/>
    <property type="match status" value="1"/>
</dbReference>
<dbReference type="EMBL" id="FR839631">
    <property type="protein sequence ID" value="CCA40810.1"/>
    <property type="molecule type" value="Genomic_DNA"/>
</dbReference>
<sequence length="1039" mass="116619">MPYGSIYNSRIPKKPPPTSQTREMLNRVLLVALSCVVFFHLVTTFPVGTSSDSLQIRNLLSHNFTRANISEGLSSGATYFVDEDTETYYDKELKVLRTTRFPRYNNYQLQPYVANGYIGSRIPRVGSGFTYDTSDNKTSENLKNGWPLFNKRYSGAFIAGFFNSQPTVPETNFEELEKDGYESIIASIPQWTSLELTVNVNGTNQTLKADDVDITHISDYSQQLSLLDGIVTTNYTWLGLVNVSISVLAHRDIVSLGFVSLELSSQKNITVSVTDILDFATSTRCSYLDSGVNEQSIFMKVQPSNVPTNATIYSSLMSSNSTSSLLKQNQTVSQTLRVNLSKNQAASFQKYVGVVSDDYLDSIETNLTSYQFARETAKFAEIKGRSWILKSHKEAWNELLNGKSIVFHDNDFLTLASDSSIYHLMANTRSEANGGTSALGVSGLSSDSYGGMVFWDTDFWMLPSVQAFSPRHAVSLSKFRDHTHDQAKKNAQTRDMNGAVYPWTSGRFGNCTSTGPCYDYEYHINIDIAFMFWKLYLGGAIDDDYMKEFGYPIIEDVASFFVDYVDYNSTLDKYTTRNLTDPDEYAEFKNNAAFTNVGISQLMKWALILGKHLKVGNERSYDKWEDIMTKMYLPVNHAGDVTLEYTGMNNSIEVKQADVVLISYPLDDEDGALQEYFDYDEDRAISDVRYYSDKQTDEGPAMTFSVYSAVNAKFNKEGCSSQTYLLKSVEPYFRFPFGQMSEQSTDQYDTNGGTHPAFPFLTGHGAFLQSSIYGLTGLRFSYIYNDTDKSIKRRLAFDPLQLPCLPGGFSINGFVYMNQTLDITVNDTYATIAHRGNATTINVYVDSRNEMGGKEHKIQPGKSLSIPLYQTEQNIPGSFIECTVKNVTALQPGVVGDPIQAVADGDNSTIWKIESREEPTHLIFDLGDELDIEGGLVVWGTYPAESFSVSVLRDFNSTNYRVINNVENYDLIYESGNVTASSPFDESHIKKVQILPHNCTNFTFSELTASRYVLFEFTDVLGYPQDYSYGAQVAEVVLY</sequence>
<dbReference type="Proteomes" id="UP000006853">
    <property type="component" value="Chromosome 4"/>
</dbReference>
<dbReference type="InterPro" id="IPR008928">
    <property type="entry name" value="6-hairpin_glycosidase_sf"/>
</dbReference>
<evidence type="ECO:0000259" key="6">
    <source>
        <dbReference type="Pfam" id="PF03632"/>
    </source>
</evidence>
<dbReference type="FunFam" id="1.50.10.10:FF:000032">
    <property type="entry name" value="Vacuolar acid trehalase"/>
    <property type="match status" value="1"/>
</dbReference>
<keyword evidence="4" id="KW-0378">Hydrolase</keyword>
<dbReference type="EC" id="3.2.1.28" evidence="3"/>
<evidence type="ECO:0000256" key="5">
    <source>
        <dbReference type="ARBA" id="ARBA00023180"/>
    </source>
</evidence>
<dbReference type="InterPro" id="IPR011013">
    <property type="entry name" value="Gal_mutarotase_sf_dom"/>
</dbReference>
<dbReference type="InterPro" id="IPR037018">
    <property type="entry name" value="GH65_N"/>
</dbReference>
<dbReference type="GO" id="GO:0009277">
    <property type="term" value="C:fungal-type cell wall"/>
    <property type="evidence" value="ECO:0007669"/>
    <property type="project" value="TreeGrafter"/>
</dbReference>
<protein>
    <recommendedName>
        <fullName evidence="3">alpha,alpha-trehalase</fullName>
        <ecNumber evidence="3">3.2.1.28</ecNumber>
    </recommendedName>
</protein>
<dbReference type="Pfam" id="PF03632">
    <property type="entry name" value="Glyco_hydro_65m"/>
    <property type="match status" value="1"/>
</dbReference>
<dbReference type="GO" id="GO:0004555">
    <property type="term" value="F:alpha,alpha-trehalase activity"/>
    <property type="evidence" value="ECO:0007669"/>
    <property type="project" value="UniProtKB-EC"/>
</dbReference>
<dbReference type="HOGENOM" id="CLU_006285_4_0_1"/>
<dbReference type="InterPro" id="IPR005196">
    <property type="entry name" value="Glyco_hydro_65_N"/>
</dbReference>
<evidence type="ECO:0000256" key="3">
    <source>
        <dbReference type="ARBA" id="ARBA00012757"/>
    </source>
</evidence>
<organism evidence="8 9">
    <name type="scientific">Komagataella phaffii (strain ATCC 76273 / CBS 7435 / CECT 11047 / NRRL Y-11430 / Wegner 21-1)</name>
    <name type="common">Yeast</name>
    <name type="synonym">Pichia pastoris</name>
    <dbReference type="NCBI Taxonomy" id="981350"/>
    <lineage>
        <taxon>Eukaryota</taxon>
        <taxon>Fungi</taxon>
        <taxon>Dikarya</taxon>
        <taxon>Ascomycota</taxon>
        <taxon>Saccharomycotina</taxon>
        <taxon>Pichiomycetes</taxon>
        <taxon>Pichiales</taxon>
        <taxon>Pichiaceae</taxon>
        <taxon>Komagataella</taxon>
    </lineage>
</organism>
<reference evidence="8 9" key="3">
    <citation type="journal article" date="2016" name="FEMS Yeast Res.">
        <title>Curation of the genome annotation of Pichia pastoris (Komagataella phaffii) CBS7435 from gene level to protein function.</title>
        <authorList>
            <person name="Valli M."/>
            <person name="Tatto N.E."/>
            <person name="Peymann A."/>
            <person name="Gruber C."/>
            <person name="Landes N."/>
            <person name="Ekker H."/>
            <person name="Thallinger G.G."/>
            <person name="Mattanovich D."/>
            <person name="Gasser B."/>
            <person name="Graf A.B."/>
        </authorList>
    </citation>
    <scope>GENOME REANNOTATION</scope>
    <source>
        <strain evidence="8 9">ATCC 76273 / CBS 7435 / CECT 11047 / NRRL Y-11430 / Wegner 21-1</strain>
    </source>
</reference>
<name>F2QZI2_KOMPC</name>